<dbReference type="Proteomes" id="UP001144256">
    <property type="component" value="Unassembled WGS sequence"/>
</dbReference>
<feature type="transmembrane region" description="Helical" evidence="1">
    <location>
        <begin position="46"/>
        <end position="66"/>
    </location>
</feature>
<keyword evidence="1" id="KW-0812">Transmembrane</keyword>
<feature type="transmembrane region" description="Helical" evidence="1">
    <location>
        <begin position="78"/>
        <end position="100"/>
    </location>
</feature>
<keyword evidence="1" id="KW-0472">Membrane</keyword>
<dbReference type="AlphaFoldDB" id="A0A9W5YC10"/>
<feature type="transmembrane region" description="Helical" evidence="1">
    <location>
        <begin position="112"/>
        <end position="132"/>
    </location>
</feature>
<dbReference type="RefSeq" id="WP_281818097.1">
    <property type="nucleotide sequence ID" value="NZ_BRLB01000015.1"/>
</dbReference>
<feature type="transmembrane region" description="Helical" evidence="1">
    <location>
        <begin position="180"/>
        <end position="200"/>
    </location>
</feature>
<sequence length="201" mass="22754">MKIIFILVMLLDLLIPFLIAIPYKGYNHLSMVMSVLGCKKSPLHKIYNMWFLLSGCIIALLGYYIFDTYKESHRGLAVTIFILIVIYGIGDEVISGIFPINEKKEEVTLSSTIHGIGSVIGFMSLQFAPLIFGILQLKVGQTSLGISSFVFFIISFVIFIFFVMGEKPKFQGTIFALNGLWQRVLCTLLYMPFIIWLISIM</sequence>
<evidence type="ECO:0000313" key="3">
    <source>
        <dbReference type="Proteomes" id="UP001144256"/>
    </source>
</evidence>
<feature type="transmembrane region" description="Helical" evidence="1">
    <location>
        <begin position="144"/>
        <end position="165"/>
    </location>
</feature>
<dbReference type="InterPro" id="IPR009339">
    <property type="entry name" value="DUF998"/>
</dbReference>
<dbReference type="Pfam" id="PF06197">
    <property type="entry name" value="DUF998"/>
    <property type="match status" value="1"/>
</dbReference>
<name>A0A9W5YC10_9FIRM</name>
<dbReference type="SUPFAM" id="SSF103473">
    <property type="entry name" value="MFS general substrate transporter"/>
    <property type="match status" value="1"/>
</dbReference>
<evidence type="ECO:0000256" key="1">
    <source>
        <dbReference type="SAM" id="Phobius"/>
    </source>
</evidence>
<comment type="caution">
    <text evidence="2">The sequence shown here is derived from an EMBL/GenBank/DDBJ whole genome shotgun (WGS) entry which is preliminary data.</text>
</comment>
<reference evidence="2" key="1">
    <citation type="submission" date="2022-06" db="EMBL/GenBank/DDBJ databases">
        <title>Vallitalea longa sp. nov., an anaerobic bacterium isolated from marine sediment.</title>
        <authorList>
            <person name="Hirano S."/>
            <person name="Terahara T."/>
            <person name="Mori K."/>
            <person name="Hamada M."/>
            <person name="Matsumoto R."/>
            <person name="Kobayashi T."/>
        </authorList>
    </citation>
    <scope>NUCLEOTIDE SEQUENCE</scope>
    <source>
        <strain evidence="2">SH18-1</strain>
    </source>
</reference>
<dbReference type="EMBL" id="BRLB01000015">
    <property type="protein sequence ID" value="GKX31240.1"/>
    <property type="molecule type" value="Genomic_DNA"/>
</dbReference>
<gene>
    <name evidence="2" type="ORF">SH1V18_37200</name>
</gene>
<proteinExistence type="predicted"/>
<accession>A0A9W5YC10</accession>
<organism evidence="2 3">
    <name type="scientific">Vallitalea longa</name>
    <dbReference type="NCBI Taxonomy" id="2936439"/>
    <lineage>
        <taxon>Bacteria</taxon>
        <taxon>Bacillati</taxon>
        <taxon>Bacillota</taxon>
        <taxon>Clostridia</taxon>
        <taxon>Lachnospirales</taxon>
        <taxon>Vallitaleaceae</taxon>
        <taxon>Vallitalea</taxon>
    </lineage>
</organism>
<keyword evidence="3" id="KW-1185">Reference proteome</keyword>
<dbReference type="InterPro" id="IPR036259">
    <property type="entry name" value="MFS_trans_sf"/>
</dbReference>
<evidence type="ECO:0000313" key="2">
    <source>
        <dbReference type="EMBL" id="GKX31240.1"/>
    </source>
</evidence>
<protein>
    <submittedName>
        <fullName evidence="2">Membrane protein</fullName>
    </submittedName>
</protein>
<keyword evidence="1" id="KW-1133">Transmembrane helix</keyword>